<accession>A0A645F6V4</accession>
<reference evidence="1" key="1">
    <citation type="submission" date="2019-08" db="EMBL/GenBank/DDBJ databases">
        <authorList>
            <person name="Kucharzyk K."/>
            <person name="Murdoch R.W."/>
            <person name="Higgins S."/>
            <person name="Loffler F."/>
        </authorList>
    </citation>
    <scope>NUCLEOTIDE SEQUENCE</scope>
</reference>
<gene>
    <name evidence="1" type="ORF">SDC9_155495</name>
</gene>
<protein>
    <submittedName>
        <fullName evidence="1">Uncharacterized protein</fullName>
    </submittedName>
</protein>
<name>A0A645F6V4_9ZZZZ</name>
<dbReference type="AlphaFoldDB" id="A0A645F6V4"/>
<sequence length="152" mass="17115">MSGFDRAHYGGAVGRIDIGIEKVDRRIVKQPLGAEKIDRVHQRRPPAVQIKPFPIGSAQRPEFFHVHAVDRIMMPVIAIGMRRTNRAAMRMDVSDRPIQIIIDFRIGKKTAGEFRGVGIRIDADRQQMIGVVAAVVVRIVPVERMIFLAVKE</sequence>
<organism evidence="1">
    <name type="scientific">bioreactor metagenome</name>
    <dbReference type="NCBI Taxonomy" id="1076179"/>
    <lineage>
        <taxon>unclassified sequences</taxon>
        <taxon>metagenomes</taxon>
        <taxon>ecological metagenomes</taxon>
    </lineage>
</organism>
<comment type="caution">
    <text evidence="1">The sequence shown here is derived from an EMBL/GenBank/DDBJ whole genome shotgun (WGS) entry which is preliminary data.</text>
</comment>
<evidence type="ECO:0000313" key="1">
    <source>
        <dbReference type="EMBL" id="MPN08213.1"/>
    </source>
</evidence>
<proteinExistence type="predicted"/>
<dbReference type="EMBL" id="VSSQ01054239">
    <property type="protein sequence ID" value="MPN08213.1"/>
    <property type="molecule type" value="Genomic_DNA"/>
</dbReference>